<keyword evidence="1" id="KW-0862">Zinc</keyword>
<dbReference type="Pfam" id="PF10551">
    <property type="entry name" value="MULE"/>
    <property type="match status" value="1"/>
</dbReference>
<feature type="region of interest" description="Disordered" evidence="2">
    <location>
        <begin position="613"/>
        <end position="657"/>
    </location>
</feature>
<comment type="caution">
    <text evidence="4">The sequence shown here is derived from an EMBL/GenBank/DDBJ whole genome shotgun (WGS) entry which is preliminary data.</text>
</comment>
<dbReference type="GO" id="GO:0008270">
    <property type="term" value="F:zinc ion binding"/>
    <property type="evidence" value="ECO:0007669"/>
    <property type="project" value="UniProtKB-KW"/>
</dbReference>
<reference evidence="4 5" key="1">
    <citation type="submission" date="2018-09" db="EMBL/GenBank/DDBJ databases">
        <title>Genomic investigation of the strawberry pathogen Phytophthora fragariae indicates pathogenicity is determined by transcriptional variation in three key races.</title>
        <authorList>
            <person name="Adams T.M."/>
            <person name="Armitage A.D."/>
            <person name="Sobczyk M.K."/>
            <person name="Bates H.J."/>
            <person name="Dunwell J.M."/>
            <person name="Nellist C.F."/>
            <person name="Harrison R.J."/>
        </authorList>
    </citation>
    <scope>NUCLEOTIDE SEQUENCE [LARGE SCALE GENOMIC DNA]</scope>
    <source>
        <strain evidence="4 5">SCRP249</strain>
    </source>
</reference>
<keyword evidence="1" id="KW-0863">Zinc-finger</keyword>
<dbReference type="Proteomes" id="UP000429607">
    <property type="component" value="Unassembled WGS sequence"/>
</dbReference>
<gene>
    <name evidence="4" type="ORF">PR001_g28325</name>
</gene>
<dbReference type="InterPro" id="IPR018289">
    <property type="entry name" value="MULE_transposase_dom"/>
</dbReference>
<feature type="domain" description="SWIM-type" evidence="3">
    <location>
        <begin position="530"/>
        <end position="563"/>
    </location>
</feature>
<dbReference type="InterPro" id="IPR007527">
    <property type="entry name" value="Znf_SWIM"/>
</dbReference>
<dbReference type="PROSITE" id="PS50966">
    <property type="entry name" value="ZF_SWIM"/>
    <property type="match status" value="1"/>
</dbReference>
<protein>
    <recommendedName>
        <fullName evidence="3">SWIM-type domain-containing protein</fullName>
    </recommendedName>
</protein>
<proteinExistence type="predicted"/>
<evidence type="ECO:0000259" key="3">
    <source>
        <dbReference type="PROSITE" id="PS50966"/>
    </source>
</evidence>
<dbReference type="PANTHER" id="PTHR31973:SF187">
    <property type="entry name" value="MUTATOR TRANSPOSASE MUDRA PROTEIN"/>
    <property type="match status" value="1"/>
</dbReference>
<dbReference type="PANTHER" id="PTHR31973">
    <property type="entry name" value="POLYPROTEIN, PUTATIVE-RELATED"/>
    <property type="match status" value="1"/>
</dbReference>
<dbReference type="EMBL" id="QXFV01005023">
    <property type="protein sequence ID" value="KAE8966684.1"/>
    <property type="molecule type" value="Genomic_DNA"/>
</dbReference>
<feature type="compositionally biased region" description="Basic and acidic residues" evidence="2">
    <location>
        <begin position="624"/>
        <end position="643"/>
    </location>
</feature>
<feature type="compositionally biased region" description="Basic residues" evidence="2">
    <location>
        <begin position="645"/>
        <end position="654"/>
    </location>
</feature>
<name>A0A6A3HCS0_9STRA</name>
<evidence type="ECO:0000256" key="2">
    <source>
        <dbReference type="SAM" id="MobiDB-lite"/>
    </source>
</evidence>
<evidence type="ECO:0000256" key="1">
    <source>
        <dbReference type="PROSITE-ProRule" id="PRU00325"/>
    </source>
</evidence>
<keyword evidence="1" id="KW-0479">Metal-binding</keyword>
<evidence type="ECO:0000313" key="4">
    <source>
        <dbReference type="EMBL" id="KAE8966684.1"/>
    </source>
</evidence>
<organism evidence="4 5">
    <name type="scientific">Phytophthora rubi</name>
    <dbReference type="NCBI Taxonomy" id="129364"/>
    <lineage>
        <taxon>Eukaryota</taxon>
        <taxon>Sar</taxon>
        <taxon>Stramenopiles</taxon>
        <taxon>Oomycota</taxon>
        <taxon>Peronosporomycetes</taxon>
        <taxon>Peronosporales</taxon>
        <taxon>Peronosporaceae</taxon>
        <taxon>Phytophthora</taxon>
    </lineage>
</organism>
<evidence type="ECO:0000313" key="5">
    <source>
        <dbReference type="Proteomes" id="UP000429607"/>
    </source>
</evidence>
<sequence>MEAGKIDLMKKFGRLDIKRHDVFATAPDRTEFLRAYAFNENKSIQKKIHSGHLRKWRCVSTLCGWQVTLSKKRPTKGANTKLAFCPEGAWFVSDFELIHSPSCDAVRKCSSQLLMELPGFKSAMVKGLSTARARVAASVKTTDNVNVDDRHALVYGAISRAKKLMEDEEDNYDKLPAFLRSFARENPGSTVSCQLDRRGRFYRAFLSFGSLIAGQDNWVPLLECDGTHMKNAQYNGVCLLVIGKDGDWGNIPVAVAFVHKETAENFEWFFASCIMAGIKLHDRPLFSDRGKQRDAQVRLRVRGVPLNLKFCALHIFFNVCGHFRSIDPNIDSIRSLILSLQVATTFVEYNAVLTEINGRFDVVRTITVNGKQETQSVAQYLRKIHPSSWTKFGNDKLTPEETSAVKAEWGSVEAFGDGCPLFGGRTTSAVESQNRALLLAGVRDGRVFNAVVLFCNVVVESIAAKKQKARDWMGAKHTVTPRAKAKFDKQIWSASACTVRKNSESVFHVEDVVASVEDENALLNNGSRTFTVDLRTGACTRCPDSHQMQIPCRHIVAALHAQSGSSRTTAGAYRFFHHAYTAPSYAQAFQHVAISLPFVPALMSDPNILPPPLYKQAGGSSRTARRDIATREKRIRSTGEPKTSRPLRHQKKKTTISSERAAVLASMHDLLSSEIRAEQPKKRKNYTCSLCGRAEGHNAAKCPNRATGTVDDDVRAGVYIVGSCPLQFLERRNLVGTEKAQDLNPTILSEYTF</sequence>
<accession>A0A6A3HCS0</accession>
<dbReference type="AlphaFoldDB" id="A0A6A3HCS0"/>